<reference evidence="2 3" key="1">
    <citation type="journal article" date="2013" name="Genome Announc.">
        <title>Complete Genome Sequence of the Novel Phage MG-B1 Infecting Bacillus weihenstephanensis.</title>
        <authorList>
            <person name="Redondo R.A."/>
            <person name="Kupczok A."/>
            <person name="Stift G."/>
            <person name="Bollback J.P."/>
        </authorList>
    </citation>
    <scope>NUCLEOTIDE SEQUENCE [LARGE SCALE GENOMIC DNA]</scope>
</reference>
<dbReference type="RefSeq" id="YP_008060094.1">
    <property type="nucleotide sequence ID" value="NC_021336.1"/>
</dbReference>
<sequence>MVEIIMFTGDTCGKCKGAKFNLGNLPPEAKEKLNLIERNVDQDPMAKRILTEKMGLNTLPTFVIDGNYDKPLIGFEENMGKIMEVLGL</sequence>
<name>M4W5X4_9CAUD</name>
<feature type="domain" description="Glutaredoxin" evidence="1">
    <location>
        <begin position="4"/>
        <end position="67"/>
    </location>
</feature>
<keyword evidence="3" id="KW-1185">Reference proteome</keyword>
<evidence type="ECO:0000313" key="2">
    <source>
        <dbReference type="EMBL" id="AGI10594.1"/>
    </source>
</evidence>
<dbReference type="GeneID" id="16205406"/>
<dbReference type="OrthoDB" id="25134at10239"/>
<dbReference type="KEGG" id="vg:16205406"/>
<dbReference type="SUPFAM" id="SSF52833">
    <property type="entry name" value="Thioredoxin-like"/>
    <property type="match status" value="1"/>
</dbReference>
<proteinExistence type="predicted"/>
<accession>M4W5X4</accession>
<protein>
    <recommendedName>
        <fullName evidence="1">Glutaredoxin domain-containing protein</fullName>
    </recommendedName>
</protein>
<organism evidence="2 3">
    <name type="scientific">Bacillus phage MG-B1</name>
    <dbReference type="NCBI Taxonomy" id="1309583"/>
    <lineage>
        <taxon>Viruses</taxon>
        <taxon>Duplodnaviria</taxon>
        <taxon>Heunggongvirae</taxon>
        <taxon>Uroviricota</taxon>
        <taxon>Caudoviricetes</taxon>
        <taxon>Salasmaviridae</taxon>
        <taxon>Northropvirinae</taxon>
        <taxon>Klosterneuburgvirus</taxon>
        <taxon>Klosterneuburgvirus MGB1</taxon>
    </lineage>
</organism>
<evidence type="ECO:0000259" key="1">
    <source>
        <dbReference type="Pfam" id="PF00462"/>
    </source>
</evidence>
<evidence type="ECO:0000313" key="3">
    <source>
        <dbReference type="Proteomes" id="UP000012167"/>
    </source>
</evidence>
<dbReference type="Pfam" id="PF00462">
    <property type="entry name" value="Glutaredoxin"/>
    <property type="match status" value="1"/>
</dbReference>
<dbReference type="Gene3D" id="3.40.30.10">
    <property type="entry name" value="Glutaredoxin"/>
    <property type="match status" value="1"/>
</dbReference>
<dbReference type="EMBL" id="KC685370">
    <property type="protein sequence ID" value="AGI10594.1"/>
    <property type="molecule type" value="Genomic_DNA"/>
</dbReference>
<gene>
    <name evidence="2" type="ORF">mgb1_005</name>
</gene>
<dbReference type="InterPro" id="IPR002109">
    <property type="entry name" value="Glutaredoxin"/>
</dbReference>
<dbReference type="Proteomes" id="UP000012167">
    <property type="component" value="Segment"/>
</dbReference>
<dbReference type="InterPro" id="IPR036249">
    <property type="entry name" value="Thioredoxin-like_sf"/>
</dbReference>